<dbReference type="PANTHER" id="PTHR43272:SF32">
    <property type="entry name" value="AMP-DEPENDENT SYNTHETASE_LIGASE DOMAIN-CONTAINING PROTEIN"/>
    <property type="match status" value="1"/>
</dbReference>
<dbReference type="GO" id="GO:0016020">
    <property type="term" value="C:membrane"/>
    <property type="evidence" value="ECO:0007669"/>
    <property type="project" value="TreeGrafter"/>
</dbReference>
<name>A0AAV4FNM6_9GAST</name>
<evidence type="ECO:0000256" key="1">
    <source>
        <dbReference type="ARBA" id="ARBA00022598"/>
    </source>
</evidence>
<evidence type="ECO:0000313" key="4">
    <source>
        <dbReference type="EMBL" id="GFR73880.1"/>
    </source>
</evidence>
<keyword evidence="3" id="KW-0443">Lipid metabolism</keyword>
<evidence type="ECO:0000256" key="3">
    <source>
        <dbReference type="ARBA" id="ARBA00023098"/>
    </source>
</evidence>
<evidence type="ECO:0000313" key="5">
    <source>
        <dbReference type="Proteomes" id="UP000762676"/>
    </source>
</evidence>
<keyword evidence="1 4" id="KW-0436">Ligase</keyword>
<protein>
    <submittedName>
        <fullName evidence="4">Long-chain-fatty-acid--CoA ligase ACSBG2</fullName>
    </submittedName>
</protein>
<evidence type="ECO:0000256" key="2">
    <source>
        <dbReference type="ARBA" id="ARBA00022832"/>
    </source>
</evidence>
<keyword evidence="2" id="KW-0276">Fatty acid metabolism</keyword>
<dbReference type="GO" id="GO:0005783">
    <property type="term" value="C:endoplasmic reticulum"/>
    <property type="evidence" value="ECO:0007669"/>
    <property type="project" value="TreeGrafter"/>
</dbReference>
<dbReference type="Gene3D" id="3.40.50.12780">
    <property type="entry name" value="N-terminal domain of ligase-like"/>
    <property type="match status" value="1"/>
</dbReference>
<organism evidence="4 5">
    <name type="scientific">Elysia marginata</name>
    <dbReference type="NCBI Taxonomy" id="1093978"/>
    <lineage>
        <taxon>Eukaryota</taxon>
        <taxon>Metazoa</taxon>
        <taxon>Spiralia</taxon>
        <taxon>Lophotrochozoa</taxon>
        <taxon>Mollusca</taxon>
        <taxon>Gastropoda</taxon>
        <taxon>Heterobranchia</taxon>
        <taxon>Euthyneura</taxon>
        <taxon>Panpulmonata</taxon>
        <taxon>Sacoglossa</taxon>
        <taxon>Placobranchoidea</taxon>
        <taxon>Plakobranchidae</taxon>
        <taxon>Elysia</taxon>
    </lineage>
</organism>
<proteinExistence type="predicted"/>
<gene>
    <name evidence="4" type="ORF">ElyMa_002148100</name>
</gene>
<dbReference type="SUPFAM" id="SSF56801">
    <property type="entry name" value="Acetyl-CoA synthetase-like"/>
    <property type="match status" value="1"/>
</dbReference>
<dbReference type="GO" id="GO:0004467">
    <property type="term" value="F:long-chain fatty acid-CoA ligase activity"/>
    <property type="evidence" value="ECO:0007669"/>
    <property type="project" value="TreeGrafter"/>
</dbReference>
<comment type="caution">
    <text evidence="4">The sequence shown here is derived from an EMBL/GenBank/DDBJ whole genome shotgun (WGS) entry which is preliminary data.</text>
</comment>
<keyword evidence="5" id="KW-1185">Reference proteome</keyword>
<accession>A0AAV4FNM6</accession>
<dbReference type="Proteomes" id="UP000762676">
    <property type="component" value="Unassembled WGS sequence"/>
</dbReference>
<dbReference type="AlphaFoldDB" id="A0AAV4FNM6"/>
<reference evidence="4 5" key="1">
    <citation type="journal article" date="2021" name="Elife">
        <title>Chloroplast acquisition without the gene transfer in kleptoplastic sea slugs, Plakobranchus ocellatus.</title>
        <authorList>
            <person name="Maeda T."/>
            <person name="Takahashi S."/>
            <person name="Yoshida T."/>
            <person name="Shimamura S."/>
            <person name="Takaki Y."/>
            <person name="Nagai Y."/>
            <person name="Toyoda A."/>
            <person name="Suzuki Y."/>
            <person name="Arimoto A."/>
            <person name="Ishii H."/>
            <person name="Satoh N."/>
            <person name="Nishiyama T."/>
            <person name="Hasebe M."/>
            <person name="Maruyama T."/>
            <person name="Minagawa J."/>
            <person name="Obokata J."/>
            <person name="Shigenobu S."/>
        </authorList>
    </citation>
    <scope>NUCLEOTIDE SEQUENCE [LARGE SCALE GENOMIC DNA]</scope>
</reference>
<dbReference type="EMBL" id="BMAT01004466">
    <property type="protein sequence ID" value="GFR73880.1"/>
    <property type="molecule type" value="Genomic_DNA"/>
</dbReference>
<dbReference type="PANTHER" id="PTHR43272">
    <property type="entry name" value="LONG-CHAIN-FATTY-ACID--COA LIGASE"/>
    <property type="match status" value="1"/>
</dbReference>
<dbReference type="InterPro" id="IPR042099">
    <property type="entry name" value="ANL_N_sf"/>
</dbReference>
<sequence length="523" mass="58960">MEEARVSFVFVDTHYSKDMQLDMWDEIVSMRSIISLANTFAQDPRVITMEQLMVHGKKISQHRLAKRLGMHAPNRCCAIFYRSNETLNQPSTPGVMMSHDNLTFMASLIGKKILKGELGNFPDIHTKALKMMSSLPISKPTAFVMEVLLPIALGACVYTSSIKLSVSGLWHLVMFVEPNIICVTTRSWIHLRNKITEKTHGFLSLRNWLSKYAKRTMLDSHLKERKVPKLARAVIKGIGEQLGLGHAGLFLSFGSALPQSYFEYFLSLNIQVCALREVRFLSGPHCICLNENEKLSAETMGTIFPEFQTQMVRLGKTGAHRMLVKGRHVCMGILNDSITDHIDSSGYLDTEALTLTIQDELYFVGSTGDEVVLTTGAVLSSICVETSFKRLVPIVASCMLVGENMKTAALLITLKTIINPETLQATDVLTQEVQVWCEQKLQTQYLSADHLAHSKKLHVVINGALILINRLIKRCGGWIEAYKILPRNFSMVDMEIDPITHELNRNLILQRYRDDLLTLYPKY</sequence>